<protein>
    <submittedName>
        <fullName evidence="1">Uncharacterized protein</fullName>
    </submittedName>
</protein>
<reference evidence="1" key="1">
    <citation type="submission" date="2014-11" db="EMBL/GenBank/DDBJ databases">
        <authorList>
            <person name="Amaro Gonzalez C."/>
        </authorList>
    </citation>
    <scope>NUCLEOTIDE SEQUENCE</scope>
</reference>
<name>A0A0E9TWU0_ANGAN</name>
<evidence type="ECO:0000313" key="1">
    <source>
        <dbReference type="EMBL" id="JAH57370.1"/>
    </source>
</evidence>
<reference evidence="1" key="2">
    <citation type="journal article" date="2015" name="Fish Shellfish Immunol.">
        <title>Early steps in the European eel (Anguilla anguilla)-Vibrio vulnificus interaction in the gills: Role of the RtxA13 toxin.</title>
        <authorList>
            <person name="Callol A."/>
            <person name="Pajuelo D."/>
            <person name="Ebbesson L."/>
            <person name="Teles M."/>
            <person name="MacKenzie S."/>
            <person name="Amaro C."/>
        </authorList>
    </citation>
    <scope>NUCLEOTIDE SEQUENCE</scope>
</reference>
<dbReference type="AlphaFoldDB" id="A0A0E9TWU0"/>
<sequence>MAESLTSYCPECSQGLVLQGIRMPA</sequence>
<accession>A0A0E9TWU0</accession>
<proteinExistence type="predicted"/>
<dbReference type="EMBL" id="GBXM01051207">
    <property type="protein sequence ID" value="JAH57370.1"/>
    <property type="molecule type" value="Transcribed_RNA"/>
</dbReference>
<organism evidence="1">
    <name type="scientific">Anguilla anguilla</name>
    <name type="common">European freshwater eel</name>
    <name type="synonym">Muraena anguilla</name>
    <dbReference type="NCBI Taxonomy" id="7936"/>
    <lineage>
        <taxon>Eukaryota</taxon>
        <taxon>Metazoa</taxon>
        <taxon>Chordata</taxon>
        <taxon>Craniata</taxon>
        <taxon>Vertebrata</taxon>
        <taxon>Euteleostomi</taxon>
        <taxon>Actinopterygii</taxon>
        <taxon>Neopterygii</taxon>
        <taxon>Teleostei</taxon>
        <taxon>Anguilliformes</taxon>
        <taxon>Anguillidae</taxon>
        <taxon>Anguilla</taxon>
    </lineage>
</organism>